<dbReference type="EMBL" id="OZ034825">
    <property type="protein sequence ID" value="CAL1680922.1"/>
    <property type="molecule type" value="Genomic_DNA"/>
</dbReference>
<name>A0AAV2NNA6_9HYME</name>
<sequence>MSHRSNRTLVGLVNLGGSNSMGVGFHGSSWNATRFFGASSESHGGLTGPGDRGEMSGRGMRLWRRLILWSLNSSDKIEAMN</sequence>
<gene>
    <name evidence="1" type="ORF">LPLAT_LOCUS6866</name>
</gene>
<evidence type="ECO:0000313" key="1">
    <source>
        <dbReference type="EMBL" id="CAL1680922.1"/>
    </source>
</evidence>
<organism evidence="1 2">
    <name type="scientific">Lasius platythorax</name>
    <dbReference type="NCBI Taxonomy" id="488582"/>
    <lineage>
        <taxon>Eukaryota</taxon>
        <taxon>Metazoa</taxon>
        <taxon>Ecdysozoa</taxon>
        <taxon>Arthropoda</taxon>
        <taxon>Hexapoda</taxon>
        <taxon>Insecta</taxon>
        <taxon>Pterygota</taxon>
        <taxon>Neoptera</taxon>
        <taxon>Endopterygota</taxon>
        <taxon>Hymenoptera</taxon>
        <taxon>Apocrita</taxon>
        <taxon>Aculeata</taxon>
        <taxon>Formicoidea</taxon>
        <taxon>Formicidae</taxon>
        <taxon>Formicinae</taxon>
        <taxon>Lasius</taxon>
        <taxon>Lasius</taxon>
    </lineage>
</organism>
<accession>A0AAV2NNA6</accession>
<reference evidence="1" key="1">
    <citation type="submission" date="2024-04" db="EMBL/GenBank/DDBJ databases">
        <authorList>
            <consortium name="Molecular Ecology Group"/>
        </authorList>
    </citation>
    <scope>NUCLEOTIDE SEQUENCE</scope>
</reference>
<dbReference type="Proteomes" id="UP001497644">
    <property type="component" value="Chromosome 2"/>
</dbReference>
<proteinExistence type="predicted"/>
<protein>
    <submittedName>
        <fullName evidence="1">Uncharacterized protein</fullName>
    </submittedName>
</protein>
<dbReference type="AlphaFoldDB" id="A0AAV2NNA6"/>
<evidence type="ECO:0000313" key="2">
    <source>
        <dbReference type="Proteomes" id="UP001497644"/>
    </source>
</evidence>
<keyword evidence="2" id="KW-1185">Reference proteome</keyword>